<sequence length="85" mass="8474">MKLHLILSVALLATAGAASAQTVPHPGACKADASKLCPDAVAAMDRTAVQACLTQKIAQVSPDCKANMAAMKQANAAATAAPTSK</sequence>
<protein>
    <recommendedName>
        <fullName evidence="4">Cysteine rich repeat-containing protein</fullName>
    </recommendedName>
</protein>
<dbReference type="EMBL" id="SIHO01000001">
    <property type="protein sequence ID" value="TFU06393.1"/>
    <property type="molecule type" value="Genomic_DNA"/>
</dbReference>
<dbReference type="Proteomes" id="UP000297737">
    <property type="component" value="Unassembled WGS sequence"/>
</dbReference>
<evidence type="ECO:0000313" key="3">
    <source>
        <dbReference type="Proteomes" id="UP000297737"/>
    </source>
</evidence>
<dbReference type="RefSeq" id="WP_135245117.1">
    <property type="nucleotide sequence ID" value="NZ_SIHO01000001.1"/>
</dbReference>
<reference evidence="2 3" key="1">
    <citation type="submission" date="2019-02" db="EMBL/GenBank/DDBJ databases">
        <title>Polymorphobacter sp. isolated from the lake at the Tibet of China.</title>
        <authorList>
            <person name="Li A."/>
        </authorList>
    </citation>
    <scope>NUCLEOTIDE SEQUENCE [LARGE SCALE GENOMIC DNA]</scope>
    <source>
        <strain evidence="2 3">DJ1R-1</strain>
    </source>
</reference>
<dbReference type="AlphaFoldDB" id="A0A4Y9ET89"/>
<keyword evidence="3" id="KW-1185">Reference proteome</keyword>
<name>A0A4Y9ET89_9SPHN</name>
<evidence type="ECO:0008006" key="4">
    <source>
        <dbReference type="Google" id="ProtNLM"/>
    </source>
</evidence>
<evidence type="ECO:0000313" key="2">
    <source>
        <dbReference type="EMBL" id="TFU06393.1"/>
    </source>
</evidence>
<dbReference type="OrthoDB" id="8245037at2"/>
<feature type="chain" id="PRO_5021501776" description="Cysteine rich repeat-containing protein" evidence="1">
    <location>
        <begin position="21"/>
        <end position="85"/>
    </location>
</feature>
<keyword evidence="1" id="KW-0732">Signal</keyword>
<feature type="signal peptide" evidence="1">
    <location>
        <begin position="1"/>
        <end position="20"/>
    </location>
</feature>
<evidence type="ECO:0000256" key="1">
    <source>
        <dbReference type="SAM" id="SignalP"/>
    </source>
</evidence>
<accession>A0A4Y9ET89</accession>
<proteinExistence type="predicted"/>
<organism evidence="2 3">
    <name type="scientific">Glacieibacterium arshaanense</name>
    <dbReference type="NCBI Taxonomy" id="2511025"/>
    <lineage>
        <taxon>Bacteria</taxon>
        <taxon>Pseudomonadati</taxon>
        <taxon>Pseudomonadota</taxon>
        <taxon>Alphaproteobacteria</taxon>
        <taxon>Sphingomonadales</taxon>
        <taxon>Sphingosinicellaceae</taxon>
        <taxon>Glacieibacterium</taxon>
    </lineage>
</organism>
<gene>
    <name evidence="2" type="ORF">EUV02_05230</name>
</gene>
<comment type="caution">
    <text evidence="2">The sequence shown here is derived from an EMBL/GenBank/DDBJ whole genome shotgun (WGS) entry which is preliminary data.</text>
</comment>